<dbReference type="Gene3D" id="3.40.50.12690">
    <property type="match status" value="1"/>
</dbReference>
<comment type="caution">
    <text evidence="2">The sequence shown here is derived from an EMBL/GenBank/DDBJ whole genome shotgun (WGS) entry which is preliminary data.</text>
</comment>
<protein>
    <submittedName>
        <fullName evidence="2">Scavenger receptor cysteine-rich type 1 M130</fullName>
    </submittedName>
</protein>
<evidence type="ECO:0000256" key="1">
    <source>
        <dbReference type="SAM" id="MobiDB-lite"/>
    </source>
</evidence>
<dbReference type="Proteomes" id="UP001152795">
    <property type="component" value="Unassembled WGS sequence"/>
</dbReference>
<keyword evidence="3" id="KW-1185">Reference proteome</keyword>
<feature type="region of interest" description="Disordered" evidence="1">
    <location>
        <begin position="1"/>
        <end position="45"/>
    </location>
</feature>
<organism evidence="2 3">
    <name type="scientific">Paramuricea clavata</name>
    <name type="common">Red gorgonian</name>
    <name type="synonym">Violescent sea-whip</name>
    <dbReference type="NCBI Taxonomy" id="317549"/>
    <lineage>
        <taxon>Eukaryota</taxon>
        <taxon>Metazoa</taxon>
        <taxon>Cnidaria</taxon>
        <taxon>Anthozoa</taxon>
        <taxon>Octocorallia</taxon>
        <taxon>Malacalcyonacea</taxon>
        <taxon>Plexauridae</taxon>
        <taxon>Paramuricea</taxon>
    </lineage>
</organism>
<name>A0A7D9JPK6_PARCT</name>
<dbReference type="AlphaFoldDB" id="A0A7D9JPK6"/>
<feature type="compositionally biased region" description="Polar residues" evidence="1">
    <location>
        <begin position="10"/>
        <end position="21"/>
    </location>
</feature>
<gene>
    <name evidence="2" type="ORF">PACLA_8A009404</name>
</gene>
<dbReference type="SUPFAM" id="SSF52266">
    <property type="entry name" value="SGNH hydrolase"/>
    <property type="match status" value="1"/>
</dbReference>
<keyword evidence="2" id="KW-0675">Receptor</keyword>
<reference evidence="2" key="1">
    <citation type="submission" date="2020-04" db="EMBL/GenBank/DDBJ databases">
        <authorList>
            <person name="Alioto T."/>
            <person name="Alioto T."/>
            <person name="Gomez Garrido J."/>
        </authorList>
    </citation>
    <scope>NUCLEOTIDE SEQUENCE</scope>
    <source>
        <strain evidence="2">A484AB</strain>
    </source>
</reference>
<feature type="compositionally biased region" description="Polar residues" evidence="1">
    <location>
        <begin position="32"/>
        <end position="45"/>
    </location>
</feature>
<dbReference type="EMBL" id="CACRXK020019781">
    <property type="protein sequence ID" value="CAB4034061.1"/>
    <property type="molecule type" value="Genomic_DNA"/>
</dbReference>
<evidence type="ECO:0000313" key="2">
    <source>
        <dbReference type="EMBL" id="CAB4034061.1"/>
    </source>
</evidence>
<evidence type="ECO:0000313" key="3">
    <source>
        <dbReference type="Proteomes" id="UP001152795"/>
    </source>
</evidence>
<accession>A0A7D9JPK6</accession>
<dbReference type="OrthoDB" id="5982747at2759"/>
<proteinExistence type="predicted"/>
<sequence>MAWNDVVRSNGKNNDETSNPKSKTDKAKSANGKVSSSSINVDNQVQAEQKPWNVILGDSMIKNIEGWKLSKEKKVTSRSFPGSTIDDMSDFSKPFLRQKPENLILHIGTNDMSGESSDNVATKIVRLSKNKQSPTTKLAISGIIFRTDNENLNANIKQINELLKSACRNNGWKCTSIKS</sequence>